<dbReference type="EMBL" id="CP000724">
    <property type="protein sequence ID" value="ABR48038.1"/>
    <property type="molecule type" value="Genomic_DNA"/>
</dbReference>
<dbReference type="AlphaFoldDB" id="A6TPC0"/>
<reference evidence="2" key="1">
    <citation type="journal article" date="2016" name="Genome Announc.">
        <title>Complete genome sequence of Alkaliphilus metalliredigens strain QYMF, an alkaliphilic and metal-reducing bacterium isolated from borax-contaminated leachate ponds.</title>
        <authorList>
            <person name="Hwang C."/>
            <person name="Copeland A."/>
            <person name="Lucas S."/>
            <person name="Lapidus A."/>
            <person name="Barry K."/>
            <person name="Detter J.C."/>
            <person name="Glavina Del Rio T."/>
            <person name="Hammon N."/>
            <person name="Israni S."/>
            <person name="Dalin E."/>
            <person name="Tice H."/>
            <person name="Pitluck S."/>
            <person name="Chertkov O."/>
            <person name="Brettin T."/>
            <person name="Bruce D."/>
            <person name="Han C."/>
            <person name="Schmutz J."/>
            <person name="Larimer F."/>
            <person name="Land M.L."/>
            <person name="Hauser L."/>
            <person name="Kyrpides N."/>
            <person name="Mikhailova N."/>
            <person name="Ye Q."/>
            <person name="Zhou J."/>
            <person name="Richardson P."/>
            <person name="Fields M.W."/>
        </authorList>
    </citation>
    <scope>NUCLEOTIDE SEQUENCE [LARGE SCALE GENOMIC DNA]</scope>
    <source>
        <strain evidence="2">QYMF</strain>
    </source>
</reference>
<accession>A6TPC0</accession>
<gene>
    <name evidence="1" type="ordered locus">Amet_1872</name>
</gene>
<name>A6TPC0_ALKMQ</name>
<dbReference type="HOGENOM" id="CLU_1999079_0_0_9"/>
<dbReference type="Proteomes" id="UP000001572">
    <property type="component" value="Chromosome"/>
</dbReference>
<proteinExistence type="predicted"/>
<evidence type="ECO:0000313" key="1">
    <source>
        <dbReference type="EMBL" id="ABR48038.1"/>
    </source>
</evidence>
<dbReference type="STRING" id="293826.Amet_1872"/>
<protein>
    <submittedName>
        <fullName evidence="1">Uncharacterized protein</fullName>
    </submittedName>
</protein>
<sequence>MLISLCIAYFMVGAVYIEYGGEYIEYKSDEKIEVAIGTKINYGFNYRNKMKVPTTLIKVIPVGGEGVELTELSTRETENSYISTTMSFTTRDKNIKLPTKTIIIQRTLGVIPIISIRQNELVGE</sequence>
<organism evidence="1 2">
    <name type="scientific">Alkaliphilus metalliredigens (strain QYMF)</name>
    <dbReference type="NCBI Taxonomy" id="293826"/>
    <lineage>
        <taxon>Bacteria</taxon>
        <taxon>Bacillati</taxon>
        <taxon>Bacillota</taxon>
        <taxon>Clostridia</taxon>
        <taxon>Peptostreptococcales</taxon>
        <taxon>Natronincolaceae</taxon>
        <taxon>Alkaliphilus</taxon>
    </lineage>
</organism>
<dbReference type="KEGG" id="amt:Amet_1872"/>
<keyword evidence="2" id="KW-1185">Reference proteome</keyword>
<evidence type="ECO:0000313" key="2">
    <source>
        <dbReference type="Proteomes" id="UP000001572"/>
    </source>
</evidence>